<dbReference type="PANTHER" id="PTHR21089:SF1">
    <property type="entry name" value="BIFUNCTIONAL 3-DEHYDROQUINATE DEHYDRATASE_SHIKIMATE DEHYDROGENASE, CHLOROPLASTIC"/>
    <property type="match status" value="1"/>
</dbReference>
<evidence type="ECO:0000256" key="3">
    <source>
        <dbReference type="ARBA" id="ARBA00023002"/>
    </source>
</evidence>
<dbReference type="AlphaFoldDB" id="A0AB74UGR8"/>
<dbReference type="SUPFAM" id="SSF53223">
    <property type="entry name" value="Aminoacid dehydrogenase-like, N-terminal domain"/>
    <property type="match status" value="1"/>
</dbReference>
<dbReference type="CDD" id="cd01065">
    <property type="entry name" value="NAD_bind_Shikimate_DH"/>
    <property type="match status" value="1"/>
</dbReference>
<dbReference type="GO" id="GO:0050661">
    <property type="term" value="F:NADP binding"/>
    <property type="evidence" value="ECO:0007669"/>
    <property type="project" value="TreeGrafter"/>
</dbReference>
<dbReference type="GO" id="GO:0005829">
    <property type="term" value="C:cytosol"/>
    <property type="evidence" value="ECO:0007669"/>
    <property type="project" value="TreeGrafter"/>
</dbReference>
<dbReference type="SUPFAM" id="SSF51735">
    <property type="entry name" value="NAD(P)-binding Rossmann-fold domains"/>
    <property type="match status" value="1"/>
</dbReference>
<keyword evidence="4" id="KW-0028">Amino-acid biosynthesis</keyword>
<accession>A0AB74UGR8</accession>
<evidence type="ECO:0000259" key="6">
    <source>
        <dbReference type="Pfam" id="PF08501"/>
    </source>
</evidence>
<dbReference type="GO" id="GO:0019632">
    <property type="term" value="P:shikimate metabolic process"/>
    <property type="evidence" value="ECO:0007669"/>
    <property type="project" value="TreeGrafter"/>
</dbReference>
<gene>
    <name evidence="7" type="ORF">ABV408_03315</name>
</gene>
<dbReference type="Gene3D" id="3.40.50.10860">
    <property type="entry name" value="Leucine Dehydrogenase, chain A, domain 1"/>
    <property type="match status" value="1"/>
</dbReference>
<dbReference type="PANTHER" id="PTHR21089">
    <property type="entry name" value="SHIKIMATE DEHYDROGENASE"/>
    <property type="match status" value="1"/>
</dbReference>
<protein>
    <submittedName>
        <fullName evidence="7">Saccharopine dehydrogenase NADP-binding domain-containing protein</fullName>
    </submittedName>
</protein>
<dbReference type="Pfam" id="PF03435">
    <property type="entry name" value="Sacchrp_dh_NADP"/>
    <property type="match status" value="1"/>
</dbReference>
<keyword evidence="4" id="KW-0057">Aromatic amino acid biosynthesis</keyword>
<dbReference type="Gene3D" id="3.40.50.720">
    <property type="entry name" value="NAD(P)-binding Rossmann-like Domain"/>
    <property type="match status" value="1"/>
</dbReference>
<evidence type="ECO:0000259" key="5">
    <source>
        <dbReference type="Pfam" id="PF03435"/>
    </source>
</evidence>
<evidence type="ECO:0000256" key="1">
    <source>
        <dbReference type="ARBA" id="ARBA00004871"/>
    </source>
</evidence>
<dbReference type="InterPro" id="IPR013708">
    <property type="entry name" value="Shikimate_DH-bd_N"/>
</dbReference>
<feature type="domain" description="Saccharopine dehydrogenase NADP binding" evidence="5">
    <location>
        <begin position="123"/>
        <end position="194"/>
    </location>
</feature>
<organism evidence="7">
    <name type="scientific">Salinicola endophyticus</name>
    <dbReference type="NCBI Taxonomy" id="1949083"/>
    <lineage>
        <taxon>Bacteria</taxon>
        <taxon>Pseudomonadati</taxon>
        <taxon>Pseudomonadota</taxon>
        <taxon>Gammaproteobacteria</taxon>
        <taxon>Oceanospirillales</taxon>
        <taxon>Halomonadaceae</taxon>
        <taxon>Salinicola</taxon>
    </lineage>
</organism>
<dbReference type="InterPro" id="IPR046346">
    <property type="entry name" value="Aminoacid_DH-like_N_sf"/>
</dbReference>
<comment type="pathway">
    <text evidence="1">Metabolic intermediate biosynthesis; chorismate biosynthesis; chorismate from D-erythrose 4-phosphate and phosphoenolpyruvate: step 4/7.</text>
</comment>
<evidence type="ECO:0000256" key="2">
    <source>
        <dbReference type="ARBA" id="ARBA00022857"/>
    </source>
</evidence>
<dbReference type="GO" id="GO:0009073">
    <property type="term" value="P:aromatic amino acid family biosynthetic process"/>
    <property type="evidence" value="ECO:0007669"/>
    <property type="project" value="UniProtKB-KW"/>
</dbReference>
<dbReference type="InterPro" id="IPR036291">
    <property type="entry name" value="NAD(P)-bd_dom_sf"/>
</dbReference>
<keyword evidence="2" id="KW-0521">NADP</keyword>
<dbReference type="RefSeq" id="WP_353981052.1">
    <property type="nucleotide sequence ID" value="NZ_CP159578.1"/>
</dbReference>
<feature type="domain" description="Shikimate dehydrogenase substrate binding N-terminal" evidence="6">
    <location>
        <begin position="5"/>
        <end position="90"/>
    </location>
</feature>
<proteinExistence type="predicted"/>
<dbReference type="InterPro" id="IPR022893">
    <property type="entry name" value="Shikimate_DH_fam"/>
</dbReference>
<name>A0AB74UGR8_9GAMM</name>
<sequence>MQLGLIGQAIQHSSAPDLHRRLGRLLGLPVTYTLFDALIAPPVSVPVQVAELRAQGLRGVNVTYPYKEQALALADSASEGARLVGAANTLIFDAAGVHAENTDFTGFVAGYRATLGARAPGRVLMLGSGGVGKAVAFGLGQLGAEEILLLDLDRAKADSLAAQLTAAGFAARAVAPEALAALAGECDGLVNCTPIGHEKSPGCPLPGALIRADQWIFDAVYVPARTEFIARAEAAGAAVISGVSLFVYQGVDAFKLFWGEPARAAEVDAQTPALYRHYHQQLLGSHAG</sequence>
<keyword evidence="3" id="KW-0560">Oxidoreductase</keyword>
<dbReference type="GO" id="GO:0004764">
    <property type="term" value="F:shikimate 3-dehydrogenase (NADP+) activity"/>
    <property type="evidence" value="ECO:0007669"/>
    <property type="project" value="InterPro"/>
</dbReference>
<dbReference type="Pfam" id="PF08501">
    <property type="entry name" value="Shikimate_dh_N"/>
    <property type="match status" value="1"/>
</dbReference>
<reference evidence="7" key="1">
    <citation type="submission" date="2024-06" db="EMBL/GenBank/DDBJ databases">
        <title>Complete genome of Salinicola endophyticus HNIBRBA4755.</title>
        <authorList>
            <person name="Shin S.Y."/>
            <person name="Kang H."/>
            <person name="Song J."/>
        </authorList>
    </citation>
    <scope>NUCLEOTIDE SEQUENCE</scope>
    <source>
        <strain evidence="7">HNIBRBA4755</strain>
    </source>
</reference>
<evidence type="ECO:0000313" key="7">
    <source>
        <dbReference type="EMBL" id="XCJ80215.1"/>
    </source>
</evidence>
<dbReference type="InterPro" id="IPR005097">
    <property type="entry name" value="Sacchrp_dh_NADP-bd"/>
</dbReference>
<dbReference type="EMBL" id="CP159578">
    <property type="protein sequence ID" value="XCJ80215.1"/>
    <property type="molecule type" value="Genomic_DNA"/>
</dbReference>
<evidence type="ECO:0000256" key="4">
    <source>
        <dbReference type="ARBA" id="ARBA00023141"/>
    </source>
</evidence>
<dbReference type="GO" id="GO:0009423">
    <property type="term" value="P:chorismate biosynthetic process"/>
    <property type="evidence" value="ECO:0007669"/>
    <property type="project" value="TreeGrafter"/>
</dbReference>